<keyword evidence="1" id="KW-0812">Transmembrane</keyword>
<keyword evidence="3" id="KW-1185">Reference proteome</keyword>
<sequence length="100" mass="11303">MDLARGTLNSELKMVLQRGQRLIRELVIVGATFLPPCAMFILPSFSCFLACNSLHILAFSLPYTAAKRRVRANRLSLMMASCRFNSQLSQRPSAFFFQQS</sequence>
<evidence type="ECO:0000313" key="3">
    <source>
        <dbReference type="Proteomes" id="UP001286313"/>
    </source>
</evidence>
<organism evidence="2 3">
    <name type="scientific">Petrolisthes cinctipes</name>
    <name type="common">Flat porcelain crab</name>
    <dbReference type="NCBI Taxonomy" id="88211"/>
    <lineage>
        <taxon>Eukaryota</taxon>
        <taxon>Metazoa</taxon>
        <taxon>Ecdysozoa</taxon>
        <taxon>Arthropoda</taxon>
        <taxon>Crustacea</taxon>
        <taxon>Multicrustacea</taxon>
        <taxon>Malacostraca</taxon>
        <taxon>Eumalacostraca</taxon>
        <taxon>Eucarida</taxon>
        <taxon>Decapoda</taxon>
        <taxon>Pleocyemata</taxon>
        <taxon>Anomura</taxon>
        <taxon>Galatheoidea</taxon>
        <taxon>Porcellanidae</taxon>
        <taxon>Petrolisthes</taxon>
    </lineage>
</organism>
<dbReference type="Proteomes" id="UP001286313">
    <property type="component" value="Unassembled WGS sequence"/>
</dbReference>
<feature type="transmembrane region" description="Helical" evidence="1">
    <location>
        <begin position="47"/>
        <end position="66"/>
    </location>
</feature>
<reference evidence="2" key="1">
    <citation type="submission" date="2023-10" db="EMBL/GenBank/DDBJ databases">
        <title>Genome assemblies of two species of porcelain crab, Petrolisthes cinctipes and Petrolisthes manimaculis (Anomura: Porcellanidae).</title>
        <authorList>
            <person name="Angst P."/>
        </authorList>
    </citation>
    <scope>NUCLEOTIDE SEQUENCE</scope>
    <source>
        <strain evidence="2">PB745_01</strain>
        <tissue evidence="2">Gill</tissue>
    </source>
</reference>
<name>A0AAE1KE45_PETCI</name>
<keyword evidence="1" id="KW-1133">Transmembrane helix</keyword>
<keyword evidence="1" id="KW-0472">Membrane</keyword>
<dbReference type="EMBL" id="JAWQEG010002560">
    <property type="protein sequence ID" value="KAK3871149.1"/>
    <property type="molecule type" value="Genomic_DNA"/>
</dbReference>
<comment type="caution">
    <text evidence="2">The sequence shown here is derived from an EMBL/GenBank/DDBJ whole genome shotgun (WGS) entry which is preliminary data.</text>
</comment>
<evidence type="ECO:0000313" key="2">
    <source>
        <dbReference type="EMBL" id="KAK3871149.1"/>
    </source>
</evidence>
<accession>A0AAE1KE45</accession>
<gene>
    <name evidence="2" type="ORF">Pcinc_023677</name>
</gene>
<evidence type="ECO:0000256" key="1">
    <source>
        <dbReference type="SAM" id="Phobius"/>
    </source>
</evidence>
<proteinExistence type="predicted"/>
<protein>
    <submittedName>
        <fullName evidence="2">Uncharacterized protein</fullName>
    </submittedName>
</protein>
<dbReference type="AlphaFoldDB" id="A0AAE1KE45"/>